<proteinExistence type="predicted"/>
<dbReference type="Proteomes" id="UP001221898">
    <property type="component" value="Unassembled WGS sequence"/>
</dbReference>
<feature type="compositionally biased region" description="Polar residues" evidence="1">
    <location>
        <begin position="120"/>
        <end position="131"/>
    </location>
</feature>
<dbReference type="AlphaFoldDB" id="A0AAD7X4D0"/>
<keyword evidence="3" id="KW-1185">Reference proteome</keyword>
<sequence length="138" mass="14540">MGAAPSLSPCQAFAARQADMQISVVVETKINCAGEAGLGAEEGGGERGGENTAVNEESRPQTQPSVSPGVRGRRPALSTTYESSLQQASRPMGVALGMRLQEAYWEEVDLDPRPVDPTGEKSSSGRRSGTSEPRVCYV</sequence>
<dbReference type="EMBL" id="JAINUG010000001">
    <property type="protein sequence ID" value="KAJ8418514.1"/>
    <property type="molecule type" value="Genomic_DNA"/>
</dbReference>
<evidence type="ECO:0000313" key="2">
    <source>
        <dbReference type="EMBL" id="KAJ8418514.1"/>
    </source>
</evidence>
<organism evidence="2 3">
    <name type="scientific">Aldrovandia affinis</name>
    <dbReference type="NCBI Taxonomy" id="143900"/>
    <lineage>
        <taxon>Eukaryota</taxon>
        <taxon>Metazoa</taxon>
        <taxon>Chordata</taxon>
        <taxon>Craniata</taxon>
        <taxon>Vertebrata</taxon>
        <taxon>Euteleostomi</taxon>
        <taxon>Actinopterygii</taxon>
        <taxon>Neopterygii</taxon>
        <taxon>Teleostei</taxon>
        <taxon>Notacanthiformes</taxon>
        <taxon>Halosauridae</taxon>
        <taxon>Aldrovandia</taxon>
    </lineage>
</organism>
<evidence type="ECO:0000256" key="1">
    <source>
        <dbReference type="SAM" id="MobiDB-lite"/>
    </source>
</evidence>
<reference evidence="2" key="1">
    <citation type="journal article" date="2023" name="Science">
        <title>Genome structures resolve the early diversification of teleost fishes.</title>
        <authorList>
            <person name="Parey E."/>
            <person name="Louis A."/>
            <person name="Montfort J."/>
            <person name="Bouchez O."/>
            <person name="Roques C."/>
            <person name="Iampietro C."/>
            <person name="Lluch J."/>
            <person name="Castinel A."/>
            <person name="Donnadieu C."/>
            <person name="Desvignes T."/>
            <person name="Floi Bucao C."/>
            <person name="Jouanno E."/>
            <person name="Wen M."/>
            <person name="Mejri S."/>
            <person name="Dirks R."/>
            <person name="Jansen H."/>
            <person name="Henkel C."/>
            <person name="Chen W.J."/>
            <person name="Zahm M."/>
            <person name="Cabau C."/>
            <person name="Klopp C."/>
            <person name="Thompson A.W."/>
            <person name="Robinson-Rechavi M."/>
            <person name="Braasch I."/>
            <person name="Lecointre G."/>
            <person name="Bobe J."/>
            <person name="Postlethwait J.H."/>
            <person name="Berthelot C."/>
            <person name="Roest Crollius H."/>
            <person name="Guiguen Y."/>
        </authorList>
    </citation>
    <scope>NUCLEOTIDE SEQUENCE</scope>
    <source>
        <strain evidence="2">NC1722</strain>
    </source>
</reference>
<name>A0AAD7X4D0_9TELE</name>
<feature type="compositionally biased region" description="Polar residues" evidence="1">
    <location>
        <begin position="52"/>
        <end position="66"/>
    </location>
</feature>
<protein>
    <submittedName>
        <fullName evidence="2">Uncharacterized protein</fullName>
    </submittedName>
</protein>
<feature type="region of interest" description="Disordered" evidence="1">
    <location>
        <begin position="35"/>
        <end position="91"/>
    </location>
</feature>
<comment type="caution">
    <text evidence="2">The sequence shown here is derived from an EMBL/GenBank/DDBJ whole genome shotgun (WGS) entry which is preliminary data.</text>
</comment>
<feature type="region of interest" description="Disordered" evidence="1">
    <location>
        <begin position="107"/>
        <end position="138"/>
    </location>
</feature>
<accession>A0AAD7X4D0</accession>
<feature type="compositionally biased region" description="Polar residues" evidence="1">
    <location>
        <begin position="77"/>
        <end position="89"/>
    </location>
</feature>
<evidence type="ECO:0000313" key="3">
    <source>
        <dbReference type="Proteomes" id="UP001221898"/>
    </source>
</evidence>
<gene>
    <name evidence="2" type="ORF">AAFF_G00000130</name>
</gene>